<dbReference type="GO" id="GO:0004806">
    <property type="term" value="F:triacylglycerol lipase activity"/>
    <property type="evidence" value="ECO:0007669"/>
    <property type="project" value="InterPro"/>
</dbReference>
<dbReference type="InterPro" id="IPR005152">
    <property type="entry name" value="Lipase_secreted"/>
</dbReference>
<dbReference type="SUPFAM" id="SSF53474">
    <property type="entry name" value="alpha/beta-Hydrolases"/>
    <property type="match status" value="1"/>
</dbReference>
<accession>A0A291RLJ0</accession>
<evidence type="ECO:0000313" key="2">
    <source>
        <dbReference type="EMBL" id="ATL68456.1"/>
    </source>
</evidence>
<dbReference type="RefSeq" id="WP_098695543.1">
    <property type="nucleotide sequence ID" value="NZ_CP023778.1"/>
</dbReference>
<evidence type="ECO:0000256" key="1">
    <source>
        <dbReference type="SAM" id="SignalP"/>
    </source>
</evidence>
<feature type="chain" id="PRO_5039275465" evidence="1">
    <location>
        <begin position="30"/>
        <end position="467"/>
    </location>
</feature>
<keyword evidence="1" id="KW-0732">Signal</keyword>
<dbReference type="PANTHER" id="PTHR34853:SF1">
    <property type="entry name" value="LIPASE 5"/>
    <property type="match status" value="1"/>
</dbReference>
<evidence type="ECO:0000313" key="3">
    <source>
        <dbReference type="Proteomes" id="UP000221961"/>
    </source>
</evidence>
<dbReference type="InterPro" id="IPR029058">
    <property type="entry name" value="AB_hydrolase_fold"/>
</dbReference>
<proteinExistence type="predicted"/>
<sequence length="467" mass="49253">MRYGTVLVLLLVCAAVSLSVGVGAGAALAGPVGSDVPIQPLPVAVLPPELDPFYKAPASVIAETPPGGIIKARQITPALLSVVPFNIDAWQVLFRTNDSHGNAIATVTTVVKPRGAAPAGGFKLLSYQPAEDATAQYCAMSYVVQQGSIPVDQVNSGDTSLGIALGVSQGWAVVITDYEGPDSAYGAAILAGQATLDGIRAAENFAPMQLTAGAKTPVAVMGYSGGSIPTGWVAENQPRYAPELNIVAVTMGGVAAADLKAVLHQNNTNLFAGLVGSTLYGFATEYPEVRSLLDTRYDWFGRFMTTFKSFLCRQQNTALFPGWNYLGSYTGPGDPLDMPAVSAAIEAQNLGKHTPRIPMYIYQAQNDEIIPNAGADRVVNQYCRDPNASITYTRELFAEHMVGEAAWLPKGYQFVIDRMNGVPAQRGCVIESPFSTFTDGDFVNLLSKQWPAIAGLVTGLPVGATTG</sequence>
<gene>
    <name evidence="2" type="ORF">CRH09_21965</name>
</gene>
<dbReference type="GeneID" id="88360021"/>
<organism evidence="2 3">
    <name type="scientific">Nocardia terpenica</name>
    <dbReference type="NCBI Taxonomy" id="455432"/>
    <lineage>
        <taxon>Bacteria</taxon>
        <taxon>Bacillati</taxon>
        <taxon>Actinomycetota</taxon>
        <taxon>Actinomycetes</taxon>
        <taxon>Mycobacteriales</taxon>
        <taxon>Nocardiaceae</taxon>
        <taxon>Nocardia</taxon>
    </lineage>
</organism>
<name>A0A291RLJ0_9NOCA</name>
<reference evidence="2 3" key="1">
    <citation type="submission" date="2017-10" db="EMBL/GenBank/DDBJ databases">
        <title>Comparative genomics between pathogenic Norcardia.</title>
        <authorList>
            <person name="Zeng L."/>
        </authorList>
    </citation>
    <scope>NUCLEOTIDE SEQUENCE [LARGE SCALE GENOMIC DNA]</scope>
    <source>
        <strain evidence="2 3">NC_YFY_NT001</strain>
    </source>
</reference>
<dbReference type="GO" id="GO:0016042">
    <property type="term" value="P:lipid catabolic process"/>
    <property type="evidence" value="ECO:0007669"/>
    <property type="project" value="InterPro"/>
</dbReference>
<protein>
    <submittedName>
        <fullName evidence="2">Lipase</fullName>
    </submittedName>
</protein>
<dbReference type="Gene3D" id="3.40.50.1820">
    <property type="entry name" value="alpha/beta hydrolase"/>
    <property type="match status" value="1"/>
</dbReference>
<dbReference type="Gene3D" id="1.10.260.130">
    <property type="match status" value="1"/>
</dbReference>
<dbReference type="Pfam" id="PF03583">
    <property type="entry name" value="LIP"/>
    <property type="match status" value="1"/>
</dbReference>
<dbReference type="PANTHER" id="PTHR34853">
    <property type="match status" value="1"/>
</dbReference>
<dbReference type="AlphaFoldDB" id="A0A291RLJ0"/>
<dbReference type="KEGG" id="ntp:CRH09_21965"/>
<feature type="signal peptide" evidence="1">
    <location>
        <begin position="1"/>
        <end position="29"/>
    </location>
</feature>
<dbReference type="EMBL" id="CP023778">
    <property type="protein sequence ID" value="ATL68456.1"/>
    <property type="molecule type" value="Genomic_DNA"/>
</dbReference>
<dbReference type="Proteomes" id="UP000221961">
    <property type="component" value="Chromosome"/>
</dbReference>